<feature type="transmembrane region" description="Helical" evidence="6">
    <location>
        <begin position="438"/>
        <end position="459"/>
    </location>
</feature>
<dbReference type="AlphaFoldDB" id="A0A1F4R3Z6"/>
<evidence type="ECO:0000256" key="3">
    <source>
        <dbReference type="ARBA" id="ARBA00022692"/>
    </source>
</evidence>
<evidence type="ECO:0000256" key="2">
    <source>
        <dbReference type="ARBA" id="ARBA00022475"/>
    </source>
</evidence>
<dbReference type="InterPro" id="IPR001279">
    <property type="entry name" value="Metallo-B-lactamas"/>
</dbReference>
<evidence type="ECO:0000256" key="5">
    <source>
        <dbReference type="ARBA" id="ARBA00023136"/>
    </source>
</evidence>
<keyword evidence="5 6" id="KW-0472">Membrane</keyword>
<feature type="transmembrane region" description="Helical" evidence="6">
    <location>
        <begin position="339"/>
        <end position="356"/>
    </location>
</feature>
<dbReference type="Gene3D" id="3.60.15.10">
    <property type="entry name" value="Ribonuclease Z/Hydroxyacylglutathione hydrolase-like"/>
    <property type="match status" value="1"/>
</dbReference>
<sequence>MNNLLTVITLIYILGIIVGNVLGSPLWFSFLLIILPLAFAIWGIINKKNVLFAMLGFFFVIGLLNFQIRNLPPPKNDISHIPKNQYATVIGRVDDEPRVKDDKMFFTLAVSRAGKNAVGGKVSVISQAGSVEYGDTVAISGQLEDLQGLSNPGLLSFADYLEDKGIYCQLRSTRAPPEVIEHGKGSRLKKLSMVIKSKLIIVAQKTLPEPYATLFVGIVFGFQTDRIPAEAKAAYKKAGVAHLLVASGMQLGLLAGGGLFVVRRVGLPLGLGISIVTMLNLLYALGAGLGPSILRAAIMAEIMMIGLLFEREKEIYTSLSLSAFIILLFNPTTLFNVGFQLSFAATWSLIYVAPVIDKHLRKYMPQQIASLLAVALAPGLVTSPVTIYHFSQTSLIGVLTNFLLLPWAGLLVILGFVATVAGIFFLPIAELINGANLILLWFMDWLVTFLAAFPLAEVYFATPTLPIILAYYACLMGGVEILRRGAWPKLNRFRLTVVCLSVFSLFLWNTAFSLNDDKLMITILDVGQGDSIFVKTPSGKTMLVDGGEPGMGEKVIVPFLRKKGIKDLDLLVLTHPHGDHVGGLPYVLEKIKVKTVLEPGLYCDFAYYRRFLQLIKKNNIKYTLARAGQTINLDEIKANILHPVPPFPEDINPNNVSVVFRLMYKNFSMMFTGDNEIEGEAEVLSRFSGASLAGQILKVGHHGSVTATGADFLEAVKPQAAIISCGQRNKFRHPHKATLGKLTGVGCKIFRTDLSGAVTIKTDGQTYSIVTQR</sequence>
<comment type="caution">
    <text evidence="8">The sequence shown here is derived from an EMBL/GenBank/DDBJ whole genome shotgun (WGS) entry which is preliminary data.</text>
</comment>
<name>A0A1F4R3Z6_UNCSA</name>
<dbReference type="PANTHER" id="PTHR30619:SF1">
    <property type="entry name" value="RECOMBINATION PROTEIN 2"/>
    <property type="match status" value="1"/>
</dbReference>
<keyword evidence="2" id="KW-1003">Cell membrane</keyword>
<evidence type="ECO:0000256" key="1">
    <source>
        <dbReference type="ARBA" id="ARBA00004651"/>
    </source>
</evidence>
<evidence type="ECO:0000259" key="7">
    <source>
        <dbReference type="SMART" id="SM00849"/>
    </source>
</evidence>
<dbReference type="SUPFAM" id="SSF56281">
    <property type="entry name" value="Metallo-hydrolase/oxidoreductase"/>
    <property type="match status" value="1"/>
</dbReference>
<dbReference type="SMART" id="SM00849">
    <property type="entry name" value="Lactamase_B"/>
    <property type="match status" value="1"/>
</dbReference>
<feature type="transmembrane region" description="Helical" evidence="6">
    <location>
        <begin position="495"/>
        <end position="514"/>
    </location>
</feature>
<dbReference type="GO" id="GO:0005886">
    <property type="term" value="C:plasma membrane"/>
    <property type="evidence" value="ECO:0007669"/>
    <property type="project" value="UniProtKB-SubCell"/>
</dbReference>
<dbReference type="InterPro" id="IPR025405">
    <property type="entry name" value="DUF4131"/>
</dbReference>
<dbReference type="NCBIfam" id="TIGR00361">
    <property type="entry name" value="ComEC_Rec2"/>
    <property type="match status" value="1"/>
</dbReference>
<dbReference type="PANTHER" id="PTHR30619">
    <property type="entry name" value="DNA INTERNALIZATION/COMPETENCE PROTEIN COMEC/REC2"/>
    <property type="match status" value="1"/>
</dbReference>
<organism evidence="8 9">
    <name type="scientific">candidate division WOR-1 bacterium RIFCSPLOWO2_02_FULL_46_20</name>
    <dbReference type="NCBI Taxonomy" id="1802567"/>
    <lineage>
        <taxon>Bacteria</taxon>
        <taxon>Bacillati</taxon>
        <taxon>Saganbacteria</taxon>
    </lineage>
</organism>
<feature type="transmembrane region" description="Helical" evidence="6">
    <location>
        <begin position="269"/>
        <end position="286"/>
    </location>
</feature>
<dbReference type="GO" id="GO:0030420">
    <property type="term" value="P:establishment of competence for transformation"/>
    <property type="evidence" value="ECO:0007669"/>
    <property type="project" value="InterPro"/>
</dbReference>
<keyword evidence="3 6" id="KW-0812">Transmembrane</keyword>
<dbReference type="Pfam" id="PF13567">
    <property type="entry name" value="DUF4131"/>
    <property type="match status" value="1"/>
</dbReference>
<feature type="transmembrane region" description="Helical" evidence="6">
    <location>
        <begin position="368"/>
        <end position="390"/>
    </location>
</feature>
<dbReference type="InterPro" id="IPR004797">
    <property type="entry name" value="Competence_ComEC/Rec2"/>
</dbReference>
<dbReference type="InterPro" id="IPR035681">
    <property type="entry name" value="ComA-like_MBL"/>
</dbReference>
<evidence type="ECO:0000256" key="6">
    <source>
        <dbReference type="SAM" id="Phobius"/>
    </source>
</evidence>
<dbReference type="InterPro" id="IPR052159">
    <property type="entry name" value="Competence_DNA_uptake"/>
</dbReference>
<dbReference type="NCBIfam" id="TIGR00360">
    <property type="entry name" value="ComEC_N-term"/>
    <property type="match status" value="1"/>
</dbReference>
<dbReference type="InterPro" id="IPR036866">
    <property type="entry name" value="RibonucZ/Hydroxyglut_hydro"/>
</dbReference>
<protein>
    <submittedName>
        <fullName evidence="8">DNA internalization-related competence protein ComEC/Rec2</fullName>
    </submittedName>
</protein>
<gene>
    <name evidence="8" type="ORF">A3H38_04390</name>
</gene>
<dbReference type="Pfam" id="PF00753">
    <property type="entry name" value="Lactamase_B"/>
    <property type="match status" value="1"/>
</dbReference>
<comment type="subcellular location">
    <subcellularLocation>
        <location evidence="1">Cell membrane</location>
        <topology evidence="1">Multi-pass membrane protein</topology>
    </subcellularLocation>
</comment>
<dbReference type="Pfam" id="PF03772">
    <property type="entry name" value="Competence"/>
    <property type="match status" value="1"/>
</dbReference>
<feature type="domain" description="Metallo-beta-lactamase" evidence="7">
    <location>
        <begin position="528"/>
        <end position="727"/>
    </location>
</feature>
<evidence type="ECO:0000256" key="4">
    <source>
        <dbReference type="ARBA" id="ARBA00022989"/>
    </source>
</evidence>
<feature type="transmembrane region" description="Helical" evidence="6">
    <location>
        <begin position="240"/>
        <end position="262"/>
    </location>
</feature>
<dbReference type="Proteomes" id="UP000176938">
    <property type="component" value="Unassembled WGS sequence"/>
</dbReference>
<keyword evidence="4 6" id="KW-1133">Transmembrane helix</keyword>
<accession>A0A1F4R3Z6</accession>
<proteinExistence type="predicted"/>
<evidence type="ECO:0000313" key="8">
    <source>
        <dbReference type="EMBL" id="OGC02864.1"/>
    </source>
</evidence>
<dbReference type="CDD" id="cd07731">
    <property type="entry name" value="ComA-like_MBL-fold"/>
    <property type="match status" value="1"/>
</dbReference>
<feature type="transmembrane region" description="Helical" evidence="6">
    <location>
        <begin position="50"/>
        <end position="68"/>
    </location>
</feature>
<feature type="transmembrane region" description="Helical" evidence="6">
    <location>
        <begin position="402"/>
        <end position="426"/>
    </location>
</feature>
<dbReference type="InterPro" id="IPR004477">
    <property type="entry name" value="ComEC_N"/>
</dbReference>
<reference evidence="8 9" key="1">
    <citation type="journal article" date="2016" name="Nat. Commun.">
        <title>Thousands of microbial genomes shed light on interconnected biogeochemical processes in an aquifer system.</title>
        <authorList>
            <person name="Anantharaman K."/>
            <person name="Brown C.T."/>
            <person name="Hug L.A."/>
            <person name="Sharon I."/>
            <person name="Castelle C.J."/>
            <person name="Probst A.J."/>
            <person name="Thomas B.C."/>
            <person name="Singh A."/>
            <person name="Wilkins M.J."/>
            <person name="Karaoz U."/>
            <person name="Brodie E.L."/>
            <person name="Williams K.H."/>
            <person name="Hubbard S.S."/>
            <person name="Banfield J.F."/>
        </authorList>
    </citation>
    <scope>NUCLEOTIDE SEQUENCE [LARGE SCALE GENOMIC DNA]</scope>
</reference>
<evidence type="ECO:0000313" key="9">
    <source>
        <dbReference type="Proteomes" id="UP000176938"/>
    </source>
</evidence>
<feature type="transmembrane region" description="Helical" evidence="6">
    <location>
        <begin position="465"/>
        <end position="483"/>
    </location>
</feature>
<feature type="transmembrane region" description="Helical" evidence="6">
    <location>
        <begin position="25"/>
        <end position="45"/>
    </location>
</feature>
<dbReference type="EMBL" id="METP01000069">
    <property type="protein sequence ID" value="OGC02864.1"/>
    <property type="molecule type" value="Genomic_DNA"/>
</dbReference>
<feature type="transmembrane region" description="Helical" evidence="6">
    <location>
        <begin position="316"/>
        <end position="333"/>
    </location>
</feature>